<dbReference type="AlphaFoldDB" id="A0A176QGK7"/>
<dbReference type="InterPro" id="IPR036388">
    <property type="entry name" value="WH-like_DNA-bd_sf"/>
</dbReference>
<keyword evidence="1" id="KW-0808">Transferase</keyword>
<gene>
    <name evidence="1" type="ORF">AWH69_03265</name>
</gene>
<proteinExistence type="predicted"/>
<dbReference type="InterPro" id="IPR036390">
    <property type="entry name" value="WH_DNA-bd_sf"/>
</dbReference>
<accession>A0A176QGK7</accession>
<dbReference type="SUPFAM" id="SSF46785">
    <property type="entry name" value="Winged helix' DNA-binding domain"/>
    <property type="match status" value="1"/>
</dbReference>
<dbReference type="STRING" id="262209.AWH69_03265"/>
<name>A0A176QGK7_9MICO</name>
<dbReference type="Gene3D" id="1.10.10.10">
    <property type="entry name" value="Winged helix-like DNA-binding domain superfamily/Winged helix DNA-binding domain"/>
    <property type="match status" value="1"/>
</dbReference>
<keyword evidence="2" id="KW-1185">Reference proteome</keyword>
<dbReference type="RefSeq" id="WP_068272391.1">
    <property type="nucleotide sequence ID" value="NZ_LQZG01000001.1"/>
</dbReference>
<evidence type="ECO:0000313" key="1">
    <source>
        <dbReference type="EMBL" id="OAB88811.1"/>
    </source>
</evidence>
<evidence type="ECO:0000313" key="2">
    <source>
        <dbReference type="Proteomes" id="UP000076976"/>
    </source>
</evidence>
<dbReference type="InterPro" id="IPR021660">
    <property type="entry name" value="DUF3253"/>
</dbReference>
<dbReference type="EMBL" id="LQZG01000001">
    <property type="protein sequence ID" value="OAB88811.1"/>
    <property type="molecule type" value="Genomic_DNA"/>
</dbReference>
<comment type="caution">
    <text evidence="1">The sequence shown here is derived from an EMBL/GenBank/DDBJ whole genome shotgun (WGS) entry which is preliminary data.</text>
</comment>
<protein>
    <submittedName>
        <fullName evidence="1">S-adenosylmethionine tRNA ribosyltransferase</fullName>
    </submittedName>
</protein>
<organism evidence="1 2">
    <name type="scientific">Janibacter melonis</name>
    <dbReference type="NCBI Taxonomy" id="262209"/>
    <lineage>
        <taxon>Bacteria</taxon>
        <taxon>Bacillati</taxon>
        <taxon>Actinomycetota</taxon>
        <taxon>Actinomycetes</taxon>
        <taxon>Micrococcales</taxon>
        <taxon>Intrasporangiaceae</taxon>
        <taxon>Janibacter</taxon>
    </lineage>
</organism>
<dbReference type="Proteomes" id="UP000076976">
    <property type="component" value="Unassembled WGS sequence"/>
</dbReference>
<sequence length="87" mass="9269">MSQATPEQLEAAIRELLAARSADATICPSEAARQVGGDDWRDLMQPARDVVARLADAGEVEATQGGEVVDVRTARGPIRVRTARAAR</sequence>
<dbReference type="Pfam" id="PF11625">
    <property type="entry name" value="DUF3253"/>
    <property type="match status" value="1"/>
</dbReference>
<dbReference type="GO" id="GO:0016740">
    <property type="term" value="F:transferase activity"/>
    <property type="evidence" value="ECO:0007669"/>
    <property type="project" value="UniProtKB-KW"/>
</dbReference>
<reference evidence="1 2" key="1">
    <citation type="submission" date="2016-01" db="EMBL/GenBank/DDBJ databases">
        <title>Janibacter melonis strain CD11_4 genome sequencing and assembly.</title>
        <authorList>
            <person name="Nair G.R."/>
            <person name="Kaur G."/>
            <person name="Chander A.M."/>
            <person name="Mayilraj S."/>
        </authorList>
    </citation>
    <scope>NUCLEOTIDE SEQUENCE [LARGE SCALE GENOMIC DNA]</scope>
    <source>
        <strain evidence="1 2">CD11-4</strain>
    </source>
</reference>